<name>A0A5C8NJV3_9ACTN</name>
<keyword evidence="1" id="KW-0812">Transmembrane</keyword>
<organism evidence="3 4">
    <name type="scientific">Aeromicrobium terrae</name>
    <dbReference type="NCBI Taxonomy" id="2498846"/>
    <lineage>
        <taxon>Bacteria</taxon>
        <taxon>Bacillati</taxon>
        <taxon>Actinomycetota</taxon>
        <taxon>Actinomycetes</taxon>
        <taxon>Propionibacteriales</taxon>
        <taxon>Nocardioidaceae</taxon>
        <taxon>Aeromicrobium</taxon>
    </lineage>
</organism>
<evidence type="ECO:0000259" key="2">
    <source>
        <dbReference type="Pfam" id="PF07811"/>
    </source>
</evidence>
<dbReference type="Proteomes" id="UP000321571">
    <property type="component" value="Unassembled WGS sequence"/>
</dbReference>
<evidence type="ECO:0000256" key="1">
    <source>
        <dbReference type="SAM" id="Phobius"/>
    </source>
</evidence>
<keyword evidence="1" id="KW-0472">Membrane</keyword>
<protein>
    <submittedName>
        <fullName evidence="3">Pilus assembly protein</fullName>
    </submittedName>
</protein>
<keyword evidence="1" id="KW-1133">Transmembrane helix</keyword>
<evidence type="ECO:0000313" key="3">
    <source>
        <dbReference type="EMBL" id="TXL62134.1"/>
    </source>
</evidence>
<proteinExistence type="predicted"/>
<evidence type="ECO:0000313" key="4">
    <source>
        <dbReference type="Proteomes" id="UP000321571"/>
    </source>
</evidence>
<reference evidence="3 4" key="1">
    <citation type="submission" date="2019-06" db="EMBL/GenBank/DDBJ databases">
        <title>Aeromicrobium sp. nov., isolated from a maize field.</title>
        <authorList>
            <person name="Lin S.-Y."/>
            <person name="Tsai C.-F."/>
            <person name="Young C.-C."/>
        </authorList>
    </citation>
    <scope>NUCLEOTIDE SEQUENCE [LARGE SCALE GENOMIC DNA]</scope>
    <source>
        <strain evidence="3 4">CC-CFT486</strain>
    </source>
</reference>
<dbReference type="InterPro" id="IPR012495">
    <property type="entry name" value="TadE-like_dom"/>
</dbReference>
<dbReference type="Pfam" id="PF07811">
    <property type="entry name" value="TadE"/>
    <property type="match status" value="1"/>
</dbReference>
<gene>
    <name evidence="3" type="ORF">FHP06_05340</name>
</gene>
<feature type="domain" description="TadE-like" evidence="2">
    <location>
        <begin position="18"/>
        <end position="60"/>
    </location>
</feature>
<dbReference type="AlphaFoldDB" id="A0A5C8NJV3"/>
<keyword evidence="4" id="KW-1185">Reference proteome</keyword>
<sequence length="131" mass="13230">MRVAVSEGGGMRRRSEHGAAMLEFALIAPVLVLLVMGIIEYGVQYSKRAELNNLAFIAARAEAVHKSPSAAVSGQLPSGAGGPVVVQGCPSTGTPGTNAVITIAGTFSSPTGLFGGNTFTINAKGVARCDG</sequence>
<dbReference type="EMBL" id="VDUX01000002">
    <property type="protein sequence ID" value="TXL62134.1"/>
    <property type="molecule type" value="Genomic_DNA"/>
</dbReference>
<dbReference type="OrthoDB" id="4869119at2"/>
<comment type="caution">
    <text evidence="3">The sequence shown here is derived from an EMBL/GenBank/DDBJ whole genome shotgun (WGS) entry which is preliminary data.</text>
</comment>
<accession>A0A5C8NJV3</accession>
<feature type="transmembrane region" description="Helical" evidence="1">
    <location>
        <begin position="21"/>
        <end position="43"/>
    </location>
</feature>